<comment type="caution">
    <text evidence="1">The sequence shown here is derived from an EMBL/GenBank/DDBJ whole genome shotgun (WGS) entry which is preliminary data.</text>
</comment>
<dbReference type="AlphaFoldDB" id="A0AA40VAT2"/>
<reference evidence="1 2" key="1">
    <citation type="submission" date="2020-08" db="EMBL/GenBank/DDBJ databases">
        <title>Genomic Encyclopedia of Type Strains, Phase IV (KMG-IV): sequencing the most valuable type-strain genomes for metagenomic binning, comparative biology and taxonomic classification.</title>
        <authorList>
            <person name="Goeker M."/>
        </authorList>
    </citation>
    <scope>NUCLEOTIDE SEQUENCE [LARGE SCALE GENOMIC DNA]</scope>
    <source>
        <strain evidence="1 2">DSM 11490</strain>
    </source>
</reference>
<evidence type="ECO:0000313" key="1">
    <source>
        <dbReference type="EMBL" id="MBA8911717.1"/>
    </source>
</evidence>
<sequence>MRRTGAECRDTHATATPVLALGQGSAMTRTVYAMGKAPVQLEHRRAPQPFGSGHFVQ</sequence>
<proteinExistence type="predicted"/>
<organism evidence="1 2">
    <name type="scientific">Methylorubrum thiocyanatum</name>
    <dbReference type="NCBI Taxonomy" id="47958"/>
    <lineage>
        <taxon>Bacteria</taxon>
        <taxon>Pseudomonadati</taxon>
        <taxon>Pseudomonadota</taxon>
        <taxon>Alphaproteobacteria</taxon>
        <taxon>Hyphomicrobiales</taxon>
        <taxon>Methylobacteriaceae</taxon>
        <taxon>Methylorubrum</taxon>
    </lineage>
</organism>
<gene>
    <name evidence="1" type="ORF">HNR51_000785</name>
</gene>
<keyword evidence="2" id="KW-1185">Reference proteome</keyword>
<evidence type="ECO:0000313" key="2">
    <source>
        <dbReference type="Proteomes" id="UP000543554"/>
    </source>
</evidence>
<dbReference type="EMBL" id="JACJIB010000002">
    <property type="protein sequence ID" value="MBA8911717.1"/>
    <property type="molecule type" value="Genomic_DNA"/>
</dbReference>
<name>A0AA40VAT2_9HYPH</name>
<accession>A0AA40VAT2</accession>
<dbReference type="Proteomes" id="UP000543554">
    <property type="component" value="Unassembled WGS sequence"/>
</dbReference>
<protein>
    <submittedName>
        <fullName evidence="1">Uncharacterized protein</fullName>
    </submittedName>
</protein>